<protein>
    <submittedName>
        <fullName evidence="10">Cytochrome c3 family protein</fullName>
    </submittedName>
</protein>
<dbReference type="InterPro" id="IPR012286">
    <property type="entry name" value="Tetrahaem_cytochrome"/>
</dbReference>
<evidence type="ECO:0000259" key="9">
    <source>
        <dbReference type="Pfam" id="PF14537"/>
    </source>
</evidence>
<comment type="subcellular location">
    <subcellularLocation>
        <location evidence="2">Cell envelope</location>
    </subcellularLocation>
</comment>
<evidence type="ECO:0000256" key="2">
    <source>
        <dbReference type="ARBA" id="ARBA00004196"/>
    </source>
</evidence>
<feature type="chain" id="PRO_5035300607" evidence="8">
    <location>
        <begin position="22"/>
        <end position="275"/>
    </location>
</feature>
<keyword evidence="7" id="KW-0408">Iron</keyword>
<dbReference type="EMBL" id="JACWUN010000005">
    <property type="protein sequence ID" value="MBD1400288.1"/>
    <property type="molecule type" value="Genomic_DNA"/>
</dbReference>
<proteinExistence type="predicted"/>
<dbReference type="RefSeq" id="WP_191154587.1">
    <property type="nucleotide sequence ID" value="NZ_JACWUN010000005.1"/>
</dbReference>
<keyword evidence="3" id="KW-0813">Transport</keyword>
<dbReference type="SUPFAM" id="SSF48695">
    <property type="entry name" value="Multiheme cytochromes"/>
    <property type="match status" value="1"/>
</dbReference>
<dbReference type="Gene3D" id="1.10.1130.10">
    <property type="entry name" value="Flavocytochrome C3, Chain A"/>
    <property type="match status" value="1"/>
</dbReference>
<dbReference type="GO" id="GO:0046872">
    <property type="term" value="F:metal ion binding"/>
    <property type="evidence" value="ECO:0007669"/>
    <property type="project" value="UniProtKB-KW"/>
</dbReference>
<dbReference type="InterPro" id="IPR036280">
    <property type="entry name" value="Multihaem_cyt_sf"/>
</dbReference>
<evidence type="ECO:0000256" key="1">
    <source>
        <dbReference type="ARBA" id="ARBA00001926"/>
    </source>
</evidence>
<keyword evidence="4" id="KW-0349">Heme</keyword>
<keyword evidence="6" id="KW-0249">Electron transport</keyword>
<feature type="signal peptide" evidence="8">
    <location>
        <begin position="1"/>
        <end position="21"/>
    </location>
</feature>
<dbReference type="Pfam" id="PF14537">
    <property type="entry name" value="Cytochrom_c3_2"/>
    <property type="match status" value="1"/>
</dbReference>
<evidence type="ECO:0000256" key="4">
    <source>
        <dbReference type="ARBA" id="ARBA00022617"/>
    </source>
</evidence>
<evidence type="ECO:0000256" key="7">
    <source>
        <dbReference type="ARBA" id="ARBA00023004"/>
    </source>
</evidence>
<evidence type="ECO:0000256" key="6">
    <source>
        <dbReference type="ARBA" id="ARBA00022982"/>
    </source>
</evidence>
<accession>A0A8J6UGS4</accession>
<evidence type="ECO:0000256" key="5">
    <source>
        <dbReference type="ARBA" id="ARBA00022723"/>
    </source>
</evidence>
<dbReference type="GO" id="GO:0030313">
    <property type="term" value="C:cell envelope"/>
    <property type="evidence" value="ECO:0007669"/>
    <property type="project" value="UniProtKB-SubCell"/>
</dbReference>
<gene>
    <name evidence="10" type="ORF">ICT70_06365</name>
</gene>
<dbReference type="Proteomes" id="UP000632828">
    <property type="component" value="Unassembled WGS sequence"/>
</dbReference>
<keyword evidence="11" id="KW-1185">Reference proteome</keyword>
<keyword evidence="5" id="KW-0479">Metal-binding</keyword>
<evidence type="ECO:0000313" key="10">
    <source>
        <dbReference type="EMBL" id="MBD1400288.1"/>
    </source>
</evidence>
<sequence length="275" mass="30053">MYRKFLLILAFLLVGSSVAWAQMRFDHQAHVEEYAAGMDCTTCHTADAVSIIPDAETCLACHDSSYAEMTAFGSLNTHGPMWARNHGSMATGAAMDCNACHSQSYCMECHVSGFADEQGSFSNHMMNSHSSDFHITHPLAARGNQQTCASCHEPSFCTDCHSAFNRTDLTFDSHRRGFSDISVGNNITHEQFNESQCQTCHTGSVLPSHQWSGNHAREARKNLATCQSCHPQGDVCMQCHSAKSGLMISPHPSNWGSGKNRLDSASGGRTCRVCH</sequence>
<reference evidence="10" key="1">
    <citation type="submission" date="2020-09" db="EMBL/GenBank/DDBJ databases">
        <title>Pelobacter alkaliphilus sp. nov., a novel anaerobic arsenate-reducing bacterium from terrestrial mud volcano.</title>
        <authorList>
            <person name="Khomyakova M.A."/>
            <person name="Merkel A.Y."/>
            <person name="Slobodkin A.I."/>
        </authorList>
    </citation>
    <scope>NUCLEOTIDE SEQUENCE</scope>
    <source>
        <strain evidence="10">M08fum</strain>
    </source>
</reference>
<feature type="domain" description="Tetrahaem cytochrome" evidence="9">
    <location>
        <begin position="35"/>
        <end position="110"/>
    </location>
</feature>
<keyword evidence="8" id="KW-0732">Signal</keyword>
<organism evidence="10 11">
    <name type="scientific">Pelovirga terrestris</name>
    <dbReference type="NCBI Taxonomy" id="2771352"/>
    <lineage>
        <taxon>Bacteria</taxon>
        <taxon>Pseudomonadati</taxon>
        <taxon>Thermodesulfobacteriota</taxon>
        <taxon>Desulfuromonadia</taxon>
        <taxon>Geobacterales</taxon>
        <taxon>Geobacteraceae</taxon>
        <taxon>Pelovirga</taxon>
    </lineage>
</organism>
<name>A0A8J6UGS4_9BACT</name>
<dbReference type="AlphaFoldDB" id="A0A8J6UGS4"/>
<comment type="caution">
    <text evidence="10">The sequence shown here is derived from an EMBL/GenBank/DDBJ whole genome shotgun (WGS) entry which is preliminary data.</text>
</comment>
<evidence type="ECO:0000256" key="3">
    <source>
        <dbReference type="ARBA" id="ARBA00022448"/>
    </source>
</evidence>
<evidence type="ECO:0000256" key="8">
    <source>
        <dbReference type="SAM" id="SignalP"/>
    </source>
</evidence>
<comment type="cofactor">
    <cofactor evidence="1">
        <name>heme c</name>
        <dbReference type="ChEBI" id="CHEBI:61717"/>
    </cofactor>
</comment>
<evidence type="ECO:0000313" key="11">
    <source>
        <dbReference type="Proteomes" id="UP000632828"/>
    </source>
</evidence>